<comment type="caution">
    <text evidence="8">The sequence shown here is derived from an EMBL/GenBank/DDBJ whole genome shotgun (WGS) entry which is preliminary data.</text>
</comment>
<dbReference type="InterPro" id="IPR009100">
    <property type="entry name" value="AcylCoA_DH/oxidase_NM_dom_sf"/>
</dbReference>
<dbReference type="PANTHER" id="PTHR43884:SF20">
    <property type="entry name" value="ACYL-COA DEHYDROGENASE FADE28"/>
    <property type="match status" value="1"/>
</dbReference>
<dbReference type="Proteomes" id="UP000248014">
    <property type="component" value="Unassembled WGS sequence"/>
</dbReference>
<dbReference type="InterPro" id="IPR036250">
    <property type="entry name" value="AcylCo_DH-like_C"/>
</dbReference>
<dbReference type="Gene3D" id="1.10.540.10">
    <property type="entry name" value="Acyl-CoA dehydrogenase/oxidase, N-terminal domain"/>
    <property type="match status" value="1"/>
</dbReference>
<keyword evidence="4" id="KW-0274">FAD</keyword>
<dbReference type="AlphaFoldDB" id="A0A2V3VF72"/>
<accession>A0A2V3VF72</accession>
<dbReference type="Gene3D" id="2.40.110.10">
    <property type="entry name" value="Butyryl-CoA Dehydrogenase, subunit A, domain 2"/>
    <property type="match status" value="1"/>
</dbReference>
<dbReference type="OrthoDB" id="7328575at2"/>
<sequence length="381" mass="40943">MAFSEENLANHLGGLGYSEEQIELMDVATSFCRDKSPIDKVRKLMADERGYDAQVWQEIAELGWLGIAIPEAHGGVGLSMAEVAPIAEQMGRRLLTTPFATCTVAAQALLAAGDEVQCGEWLPRIVAGEIATLALSEPHGDWTLSHVEATAKPNGDGYALSGTKQFVAYAKDAALVIATVNVDGAVRLALIEQSAIPDGALRREIIVDETRRTYELTLDGITIPASALLDAGRSATALGQIELASALLQAAEMCGGTQSAIDYTVEYLKTRKQFGKLIGEYQALKHPITNAYVAYEKARSHMLSAAHNFGQQGVGEIAVRMAKASADKAYSFAADRAVQFHGGFGFTHDCDAGLYRRSAIWHASQFGDAAWHRAKLADLLF</sequence>
<dbReference type="Pfam" id="PF00441">
    <property type="entry name" value="Acyl-CoA_dh_1"/>
    <property type="match status" value="1"/>
</dbReference>
<keyword evidence="3" id="KW-0285">Flavoprotein</keyword>
<dbReference type="PANTHER" id="PTHR43884">
    <property type="entry name" value="ACYL-COA DEHYDROGENASE"/>
    <property type="match status" value="1"/>
</dbReference>
<evidence type="ECO:0000256" key="2">
    <source>
        <dbReference type="ARBA" id="ARBA00009347"/>
    </source>
</evidence>
<feature type="domain" description="Acyl-CoA dehydrogenase/oxidase C-terminal" evidence="6">
    <location>
        <begin position="247"/>
        <end position="355"/>
    </location>
</feature>
<reference evidence="8 9" key="1">
    <citation type="submission" date="2018-05" db="EMBL/GenBank/DDBJ databases">
        <title>Genomic Encyclopedia of Type Strains, Phase IV (KMG-IV): sequencing the most valuable type-strain genomes for metagenomic binning, comparative biology and taxonomic classification.</title>
        <authorList>
            <person name="Goeker M."/>
        </authorList>
    </citation>
    <scope>NUCLEOTIDE SEQUENCE [LARGE SCALE GENOMIC DNA]</scope>
    <source>
        <strain evidence="8 9">DSM 3183</strain>
    </source>
</reference>
<dbReference type="GO" id="GO:0050660">
    <property type="term" value="F:flavin adenine dinucleotide binding"/>
    <property type="evidence" value="ECO:0007669"/>
    <property type="project" value="InterPro"/>
</dbReference>
<keyword evidence="9" id="KW-1185">Reference proteome</keyword>
<evidence type="ECO:0000313" key="9">
    <source>
        <dbReference type="Proteomes" id="UP000248014"/>
    </source>
</evidence>
<dbReference type="InterPro" id="IPR037069">
    <property type="entry name" value="AcylCoA_DH/ox_N_sf"/>
</dbReference>
<dbReference type="GO" id="GO:0003995">
    <property type="term" value="F:acyl-CoA dehydrogenase activity"/>
    <property type="evidence" value="ECO:0007669"/>
    <property type="project" value="TreeGrafter"/>
</dbReference>
<dbReference type="InterPro" id="IPR013786">
    <property type="entry name" value="AcylCoA_DH/ox_N"/>
</dbReference>
<keyword evidence="5" id="KW-0560">Oxidoreductase</keyword>
<evidence type="ECO:0000259" key="7">
    <source>
        <dbReference type="Pfam" id="PF02771"/>
    </source>
</evidence>
<dbReference type="Pfam" id="PF02771">
    <property type="entry name" value="Acyl-CoA_dh_N"/>
    <property type="match status" value="1"/>
</dbReference>
<name>A0A2V3VF72_9SPHN</name>
<evidence type="ECO:0000256" key="5">
    <source>
        <dbReference type="ARBA" id="ARBA00023002"/>
    </source>
</evidence>
<evidence type="ECO:0000256" key="3">
    <source>
        <dbReference type="ARBA" id="ARBA00022630"/>
    </source>
</evidence>
<comment type="similarity">
    <text evidence="2">Belongs to the acyl-CoA dehydrogenase family.</text>
</comment>
<dbReference type="InterPro" id="IPR046373">
    <property type="entry name" value="Acyl-CoA_Oxase/DH_mid-dom_sf"/>
</dbReference>
<feature type="domain" description="Acyl-CoA dehydrogenase/oxidase N-terminal" evidence="7">
    <location>
        <begin position="18"/>
        <end position="129"/>
    </location>
</feature>
<evidence type="ECO:0000256" key="1">
    <source>
        <dbReference type="ARBA" id="ARBA00001974"/>
    </source>
</evidence>
<dbReference type="Gene3D" id="1.20.140.10">
    <property type="entry name" value="Butyryl-CoA Dehydrogenase, subunit A, domain 3"/>
    <property type="match status" value="1"/>
</dbReference>
<protein>
    <submittedName>
        <fullName evidence="8">Alkylation response protein AidB-like acyl-CoA dehydrogenase</fullName>
    </submittedName>
</protein>
<dbReference type="SUPFAM" id="SSF56645">
    <property type="entry name" value="Acyl-CoA dehydrogenase NM domain-like"/>
    <property type="match status" value="1"/>
</dbReference>
<dbReference type="SUPFAM" id="SSF47203">
    <property type="entry name" value="Acyl-CoA dehydrogenase C-terminal domain-like"/>
    <property type="match status" value="1"/>
</dbReference>
<evidence type="ECO:0000256" key="4">
    <source>
        <dbReference type="ARBA" id="ARBA00022827"/>
    </source>
</evidence>
<dbReference type="InterPro" id="IPR009075">
    <property type="entry name" value="AcylCo_DH/oxidase_C"/>
</dbReference>
<organism evidence="8 9">
    <name type="scientific">Blastomonas natatoria</name>
    <dbReference type="NCBI Taxonomy" id="34015"/>
    <lineage>
        <taxon>Bacteria</taxon>
        <taxon>Pseudomonadati</taxon>
        <taxon>Pseudomonadota</taxon>
        <taxon>Alphaproteobacteria</taxon>
        <taxon>Sphingomonadales</taxon>
        <taxon>Sphingomonadaceae</taxon>
        <taxon>Blastomonas</taxon>
    </lineage>
</organism>
<comment type="cofactor">
    <cofactor evidence="1">
        <name>FAD</name>
        <dbReference type="ChEBI" id="CHEBI:57692"/>
    </cofactor>
</comment>
<proteinExistence type="inferred from homology"/>
<dbReference type="CDD" id="cd00567">
    <property type="entry name" value="ACAD"/>
    <property type="match status" value="1"/>
</dbReference>
<evidence type="ECO:0000259" key="6">
    <source>
        <dbReference type="Pfam" id="PF00441"/>
    </source>
</evidence>
<gene>
    <name evidence="8" type="ORF">C7451_101516</name>
</gene>
<dbReference type="RefSeq" id="WP_110297374.1">
    <property type="nucleotide sequence ID" value="NZ_QJJM01000001.1"/>
</dbReference>
<dbReference type="EMBL" id="QJJM01000001">
    <property type="protein sequence ID" value="PXW79448.1"/>
    <property type="molecule type" value="Genomic_DNA"/>
</dbReference>
<evidence type="ECO:0000313" key="8">
    <source>
        <dbReference type="EMBL" id="PXW79448.1"/>
    </source>
</evidence>